<sequence length="71" mass="7818">MGVKAAFTVFVVASIIPYNPTLLSPTPLCFLFIPDVASIVTFSFSLTSTIQPLLPRQSLRSAFQLCTQQWP</sequence>
<dbReference type="GeneID" id="25790914"/>
<protein>
    <submittedName>
        <fullName evidence="1">Uncharacterized protein</fullName>
    </submittedName>
</protein>
<keyword evidence="2" id="KW-1185">Reference proteome</keyword>
<dbReference type="AlphaFoldDB" id="G9MG41"/>
<dbReference type="InParanoid" id="G9MG41"/>
<dbReference type="EMBL" id="ABDF02000002">
    <property type="protein sequence ID" value="EHK26491.1"/>
    <property type="molecule type" value="Genomic_DNA"/>
</dbReference>
<comment type="caution">
    <text evidence="1">The sequence shown here is derived from an EMBL/GenBank/DDBJ whole genome shotgun (WGS) entry which is preliminary data.</text>
</comment>
<dbReference type="HOGENOM" id="CLU_2740362_0_0_1"/>
<evidence type="ECO:0000313" key="1">
    <source>
        <dbReference type="EMBL" id="EHK26491.1"/>
    </source>
</evidence>
<accession>G9MG41</accession>
<reference evidence="1 2" key="1">
    <citation type="journal article" date="2011" name="Genome Biol.">
        <title>Comparative genome sequence analysis underscores mycoparasitism as the ancestral life style of Trichoderma.</title>
        <authorList>
            <person name="Kubicek C.P."/>
            <person name="Herrera-Estrella A."/>
            <person name="Seidl-Seiboth V."/>
            <person name="Martinez D.A."/>
            <person name="Druzhinina I.S."/>
            <person name="Thon M."/>
            <person name="Zeilinger S."/>
            <person name="Casas-Flores S."/>
            <person name="Horwitz B.A."/>
            <person name="Mukherjee P.K."/>
            <person name="Mukherjee M."/>
            <person name="Kredics L."/>
            <person name="Alcaraz L.D."/>
            <person name="Aerts A."/>
            <person name="Antal Z."/>
            <person name="Atanasova L."/>
            <person name="Cervantes-Badillo M.G."/>
            <person name="Challacombe J."/>
            <person name="Chertkov O."/>
            <person name="McCluskey K."/>
            <person name="Coulpier F."/>
            <person name="Deshpande N."/>
            <person name="von Doehren H."/>
            <person name="Ebbole D.J."/>
            <person name="Esquivel-Naranjo E.U."/>
            <person name="Fekete E."/>
            <person name="Flipphi M."/>
            <person name="Glaser F."/>
            <person name="Gomez-Rodriguez E.Y."/>
            <person name="Gruber S."/>
            <person name="Han C."/>
            <person name="Henrissat B."/>
            <person name="Hermosa R."/>
            <person name="Hernandez-Onate M."/>
            <person name="Karaffa L."/>
            <person name="Kosti I."/>
            <person name="Le Crom S."/>
            <person name="Lindquist E."/>
            <person name="Lucas S."/>
            <person name="Luebeck M."/>
            <person name="Luebeck P.S."/>
            <person name="Margeot A."/>
            <person name="Metz B."/>
            <person name="Misra M."/>
            <person name="Nevalainen H."/>
            <person name="Omann M."/>
            <person name="Packer N."/>
            <person name="Perrone G."/>
            <person name="Uresti-Rivera E.E."/>
            <person name="Salamov A."/>
            <person name="Schmoll M."/>
            <person name="Seiboth B."/>
            <person name="Shapiro H."/>
            <person name="Sukno S."/>
            <person name="Tamayo-Ramos J.A."/>
            <person name="Tisch D."/>
            <person name="Wiest A."/>
            <person name="Wilkinson H.H."/>
            <person name="Zhang M."/>
            <person name="Coutinho P.M."/>
            <person name="Kenerley C.M."/>
            <person name="Monte E."/>
            <person name="Baker S.E."/>
            <person name="Grigoriev I.V."/>
        </authorList>
    </citation>
    <scope>NUCLEOTIDE SEQUENCE [LARGE SCALE GENOMIC DNA]</scope>
    <source>
        <strain evidence="2">Gv29-8 / FGSC 10586</strain>
    </source>
</reference>
<organism evidence="1 2">
    <name type="scientific">Hypocrea virens (strain Gv29-8 / FGSC 10586)</name>
    <name type="common">Gliocladium virens</name>
    <name type="synonym">Trichoderma virens</name>
    <dbReference type="NCBI Taxonomy" id="413071"/>
    <lineage>
        <taxon>Eukaryota</taxon>
        <taxon>Fungi</taxon>
        <taxon>Dikarya</taxon>
        <taxon>Ascomycota</taxon>
        <taxon>Pezizomycotina</taxon>
        <taxon>Sordariomycetes</taxon>
        <taxon>Hypocreomycetidae</taxon>
        <taxon>Hypocreales</taxon>
        <taxon>Hypocreaceae</taxon>
        <taxon>Trichoderma</taxon>
    </lineage>
</organism>
<proteinExistence type="predicted"/>
<name>G9MG41_HYPVG</name>
<dbReference type="VEuPathDB" id="FungiDB:TRIVIDRAFT_215298"/>
<evidence type="ECO:0000313" key="2">
    <source>
        <dbReference type="Proteomes" id="UP000007115"/>
    </source>
</evidence>
<dbReference type="Proteomes" id="UP000007115">
    <property type="component" value="Unassembled WGS sequence"/>
</dbReference>
<gene>
    <name evidence="1" type="ORF">TRIVIDRAFT_215298</name>
</gene>
<dbReference type="RefSeq" id="XP_013960696.1">
    <property type="nucleotide sequence ID" value="XM_014105221.1"/>
</dbReference>